<evidence type="ECO:0000259" key="5">
    <source>
        <dbReference type="PROSITE" id="PS51362"/>
    </source>
</evidence>
<reference evidence="6" key="1">
    <citation type="submission" date="2025-08" db="UniProtKB">
        <authorList>
            <consortium name="Ensembl"/>
        </authorList>
    </citation>
    <scope>IDENTIFICATION</scope>
</reference>
<dbReference type="OrthoDB" id="8997642at2759"/>
<evidence type="ECO:0000256" key="2">
    <source>
        <dbReference type="ARBA" id="ARBA00022525"/>
    </source>
</evidence>
<dbReference type="GeneTree" id="ENSGT00400000024763"/>
<keyword evidence="7" id="KW-1185">Reference proteome</keyword>
<dbReference type="GeneID" id="115541809"/>
<feature type="chain" id="PRO_5034115414" evidence="4">
    <location>
        <begin position="20"/>
        <end position="218"/>
    </location>
</feature>
<comment type="subcellular location">
    <subcellularLocation>
        <location evidence="1">Secreted</location>
    </subcellularLocation>
</comment>
<organism evidence="6 7">
    <name type="scientific">Gadus morhua</name>
    <name type="common">Atlantic cod</name>
    <dbReference type="NCBI Taxonomy" id="8049"/>
    <lineage>
        <taxon>Eukaryota</taxon>
        <taxon>Metazoa</taxon>
        <taxon>Chordata</taxon>
        <taxon>Craniata</taxon>
        <taxon>Vertebrata</taxon>
        <taxon>Euteleostomi</taxon>
        <taxon>Actinopterygii</taxon>
        <taxon>Neopterygii</taxon>
        <taxon>Teleostei</taxon>
        <taxon>Neoteleostei</taxon>
        <taxon>Acanthomorphata</taxon>
        <taxon>Zeiogadaria</taxon>
        <taxon>Gadariae</taxon>
        <taxon>Gadiformes</taxon>
        <taxon>Gadoidei</taxon>
        <taxon>Gadidae</taxon>
        <taxon>Gadus</taxon>
    </lineage>
</organism>
<dbReference type="CDD" id="cd19379">
    <property type="entry name" value="TGF_beta_GSDF"/>
    <property type="match status" value="1"/>
</dbReference>
<gene>
    <name evidence="6" type="primary">LOC115541809</name>
</gene>
<feature type="signal peptide" evidence="4">
    <location>
        <begin position="1"/>
        <end position="19"/>
    </location>
</feature>
<proteinExistence type="inferred from homology"/>
<dbReference type="KEGG" id="gmh:115541809"/>
<reference evidence="6" key="2">
    <citation type="submission" date="2025-09" db="UniProtKB">
        <authorList>
            <consortium name="Ensembl"/>
        </authorList>
    </citation>
    <scope>IDENTIFICATION</scope>
</reference>
<dbReference type="AlphaFoldDB" id="A0A8C4YTE9"/>
<name>A0A8C4YTE9_GADMO</name>
<evidence type="ECO:0000313" key="7">
    <source>
        <dbReference type="Proteomes" id="UP000694546"/>
    </source>
</evidence>
<protein>
    <submittedName>
        <fullName evidence="6">Nodal homolog</fullName>
    </submittedName>
</protein>
<evidence type="ECO:0000256" key="1">
    <source>
        <dbReference type="ARBA" id="ARBA00004613"/>
    </source>
</evidence>
<dbReference type="Pfam" id="PF00019">
    <property type="entry name" value="TGF_beta"/>
    <property type="match status" value="1"/>
</dbReference>
<dbReference type="Proteomes" id="UP000694546">
    <property type="component" value="Chromosome 4"/>
</dbReference>
<dbReference type="SUPFAM" id="SSF57501">
    <property type="entry name" value="Cystine-knot cytokines"/>
    <property type="match status" value="1"/>
</dbReference>
<dbReference type="GO" id="GO:0005576">
    <property type="term" value="C:extracellular region"/>
    <property type="evidence" value="ECO:0007669"/>
    <property type="project" value="UniProtKB-SubCell"/>
</dbReference>
<dbReference type="SMART" id="SM00204">
    <property type="entry name" value="TGFB"/>
    <property type="match status" value="1"/>
</dbReference>
<accession>A0A8C4YTE9</accession>
<comment type="similarity">
    <text evidence="3">Belongs to the TGF-beta family.</text>
</comment>
<feature type="domain" description="TGF-beta family profile" evidence="5">
    <location>
        <begin position="93"/>
        <end position="208"/>
    </location>
</feature>
<evidence type="ECO:0000313" key="6">
    <source>
        <dbReference type="Ensembl" id="ENSGMOP00000000127.2"/>
    </source>
</evidence>
<keyword evidence="2" id="KW-0964">Secreted</keyword>
<dbReference type="PROSITE" id="PS51362">
    <property type="entry name" value="TGF_BETA_2"/>
    <property type="match status" value="1"/>
</dbReference>
<evidence type="ECO:0000256" key="3">
    <source>
        <dbReference type="RuleBase" id="RU000354"/>
    </source>
</evidence>
<keyword evidence="3" id="KW-0339">Growth factor</keyword>
<keyword evidence="4" id="KW-0732">Signal</keyword>
<dbReference type="Gene3D" id="2.10.90.10">
    <property type="entry name" value="Cystine-knot cytokines"/>
    <property type="match status" value="1"/>
</dbReference>
<dbReference type="InterPro" id="IPR001839">
    <property type="entry name" value="TGF-b_C"/>
</dbReference>
<evidence type="ECO:0000256" key="4">
    <source>
        <dbReference type="SAM" id="SignalP"/>
    </source>
</evidence>
<dbReference type="InterPro" id="IPR029034">
    <property type="entry name" value="Cystine-knot_cytokine"/>
</dbReference>
<sequence length="218" mass="23250">MALSFVAMTVLLGSSMVVALVIQTPKEDLQGDPAIAPLSAHQRCQRAALPSIRRNLLKALNLRAEPQLPIGQLEAIRAQWKNTFSAIGHSSKGTTGSAPSDHLPAVAPGVGNGTDLKCCQVASLISLEDLAWDNWVIYPESFTVVQCTPCNSNNVHCPGHPPVAVHDVPSQLQCCEPISKETVPIVYMDELNSLVISSAVLTRQCGCGAEVHIVPTEE</sequence>
<dbReference type="RefSeq" id="XP_030209520.1">
    <property type="nucleotide sequence ID" value="XM_030353660.1"/>
</dbReference>
<dbReference type="GO" id="GO:0008083">
    <property type="term" value="F:growth factor activity"/>
    <property type="evidence" value="ECO:0007669"/>
    <property type="project" value="UniProtKB-KW"/>
</dbReference>
<dbReference type="Ensembl" id="ENSGMOT00000000130.2">
    <property type="protein sequence ID" value="ENSGMOP00000000127.2"/>
    <property type="gene ID" value="ENSGMOG00000000125.2"/>
</dbReference>
<dbReference type="OMA" id="WVIHPLS"/>